<evidence type="ECO:0000256" key="2">
    <source>
        <dbReference type="SAM" id="Coils"/>
    </source>
</evidence>
<feature type="coiled-coil region" evidence="2">
    <location>
        <begin position="456"/>
        <end position="511"/>
    </location>
</feature>
<keyword evidence="5" id="KW-1185">Reference proteome</keyword>
<dbReference type="STRING" id="48698.ENSPFOP00000006560"/>
<name>A0A087XLA7_POEFO</name>
<evidence type="ECO:0000313" key="5">
    <source>
        <dbReference type="Proteomes" id="UP000028760"/>
    </source>
</evidence>
<dbReference type="EMBL" id="AYCK01014941">
    <property type="status" value="NOT_ANNOTATED_CDS"/>
    <property type="molecule type" value="Genomic_DNA"/>
</dbReference>
<reference evidence="4" key="3">
    <citation type="submission" date="2025-09" db="UniProtKB">
        <authorList>
            <consortium name="Ensembl"/>
        </authorList>
    </citation>
    <scope>IDENTIFICATION</scope>
</reference>
<dbReference type="PANTHER" id="PTHR32123:SF12">
    <property type="entry name" value="BICD FAMILY-LIKE CARGO ADAPTER 1"/>
    <property type="match status" value="1"/>
</dbReference>
<reference evidence="5" key="1">
    <citation type="submission" date="2013-10" db="EMBL/GenBank/DDBJ databases">
        <authorList>
            <person name="Schartl M."/>
            <person name="Warren W."/>
        </authorList>
    </citation>
    <scope>NUCLEOTIDE SEQUENCE [LARGE SCALE GENOMIC DNA]</scope>
    <source>
        <strain evidence="5">female</strain>
    </source>
</reference>
<evidence type="ECO:0000256" key="1">
    <source>
        <dbReference type="ARBA" id="ARBA00023054"/>
    </source>
</evidence>
<dbReference type="EMBL" id="AYCK01014940">
    <property type="status" value="NOT_ANNOTATED_CDS"/>
    <property type="molecule type" value="Genomic_DNA"/>
</dbReference>
<dbReference type="Ensembl" id="ENSPFOT00000006572.2">
    <property type="protein sequence ID" value="ENSPFOP00000006560.2"/>
    <property type="gene ID" value="ENSPFOG00000006467.2"/>
</dbReference>
<feature type="coiled-coil region" evidence="2">
    <location>
        <begin position="117"/>
        <end position="363"/>
    </location>
</feature>
<dbReference type="eggNOG" id="ENOG502QUA9">
    <property type="taxonomic scope" value="Eukaryota"/>
</dbReference>
<dbReference type="Proteomes" id="UP000028760">
    <property type="component" value="Unassembled WGS sequence"/>
</dbReference>
<keyword evidence="1 2" id="KW-0175">Coiled coil</keyword>
<accession>A0A087XLA7</accession>
<evidence type="ECO:0000313" key="4">
    <source>
        <dbReference type="Ensembl" id="ENSPFOP00000006560.2"/>
    </source>
</evidence>
<dbReference type="GeneTree" id="ENSGT00940000157442"/>
<dbReference type="InterPro" id="IPR051149">
    <property type="entry name" value="Spindly/BICDR_Dynein_Adapter"/>
</dbReference>
<reference evidence="4" key="2">
    <citation type="submission" date="2025-08" db="UniProtKB">
        <authorList>
            <consortium name="Ensembl"/>
        </authorList>
    </citation>
    <scope>IDENTIFICATION</scope>
</reference>
<feature type="region of interest" description="Disordered" evidence="3">
    <location>
        <begin position="375"/>
        <end position="402"/>
    </location>
</feature>
<organism evidence="4 5">
    <name type="scientific">Poecilia formosa</name>
    <name type="common">Amazon molly</name>
    <name type="synonym">Limia formosa</name>
    <dbReference type="NCBI Taxonomy" id="48698"/>
    <lineage>
        <taxon>Eukaryota</taxon>
        <taxon>Metazoa</taxon>
        <taxon>Chordata</taxon>
        <taxon>Craniata</taxon>
        <taxon>Vertebrata</taxon>
        <taxon>Euteleostomi</taxon>
        <taxon>Actinopterygii</taxon>
        <taxon>Neopterygii</taxon>
        <taxon>Teleostei</taxon>
        <taxon>Neoteleostei</taxon>
        <taxon>Acanthomorphata</taxon>
        <taxon>Ovalentaria</taxon>
        <taxon>Atherinomorphae</taxon>
        <taxon>Cyprinodontiformes</taxon>
        <taxon>Poeciliidae</taxon>
        <taxon>Poeciliinae</taxon>
        <taxon>Poecilia</taxon>
    </lineage>
</organism>
<feature type="region of interest" description="Disordered" evidence="3">
    <location>
        <begin position="22"/>
        <end position="53"/>
    </location>
</feature>
<dbReference type="EMBL" id="AYCK01014942">
    <property type="status" value="NOT_ANNOTATED_CDS"/>
    <property type="molecule type" value="Genomic_DNA"/>
</dbReference>
<dbReference type="GO" id="GO:0047496">
    <property type="term" value="P:vesicle transport along microtubule"/>
    <property type="evidence" value="ECO:0007669"/>
    <property type="project" value="TreeGrafter"/>
</dbReference>
<proteinExistence type="predicted"/>
<sequence>MSAFCLDLQTSAVVSAPLELDSDCMEPPASPGAQEPGGFQGHPPPRRAGSGGLGTALEEELAMITGERGVDEEVAELEAPAAGHSADMLLLFRQKEKDLVLAAKLGKALLERNQDLTKQYEKMHKDLCEKLEHLEQEKHELRRRFESREGEWEGRVAELETDVQHLQGELERHQVQLREADRDKTKAISELSEQNHRLLEQLSRAADVERQLSTQVHSLRDDFREKSLSTRQHMTRLETLQAEIKMLSERKMELERRVTAMIEENELLQNTVDDLRERTLVLEKQCHEKDLQLRQSQLELQEVQVSHRQLTAKLAELTEEHSLQTLSPHPSNLLCEIEQSMEQEEQEQEREQLRLQLWEAYCEVRSLCSHLRGNDVTDSALSTDSSMDESSETSSVKDVPTGSLHTSLLELRRLTQNLLDGNESTMALLSIEICSLREENERMRAMADVREPSEQLQSAIRDRDDAIAKKKAVEMELAKCKIDIMSLNSQLLDAIQQKLNLSQQLEAWQDDMHRVIDQQLMDKHQDEWRSVHAALSGSSRSQSPRRARRVSERDKRLFSFFKKN</sequence>
<dbReference type="OMA" id="PRQFGQY"/>
<dbReference type="AlphaFoldDB" id="A0A087XLA7"/>
<feature type="region of interest" description="Disordered" evidence="3">
    <location>
        <begin position="531"/>
        <end position="551"/>
    </location>
</feature>
<dbReference type="PANTHER" id="PTHR32123">
    <property type="entry name" value="BICD FAMILY-LIKE CARGO ADAPTER"/>
    <property type="match status" value="1"/>
</dbReference>
<dbReference type="GO" id="GO:0055107">
    <property type="term" value="P:Golgi to secretory granule transport"/>
    <property type="evidence" value="ECO:0007669"/>
    <property type="project" value="TreeGrafter"/>
</dbReference>
<protein>
    <submittedName>
        <fullName evidence="4">BICD family like cargo adaptor 1</fullName>
    </submittedName>
</protein>
<evidence type="ECO:0000256" key="3">
    <source>
        <dbReference type="SAM" id="MobiDB-lite"/>
    </source>
</evidence>